<keyword evidence="3" id="KW-1185">Reference proteome</keyword>
<evidence type="ECO:0000313" key="3">
    <source>
        <dbReference type="Proteomes" id="UP000033188"/>
    </source>
</evidence>
<proteinExistence type="predicted"/>
<dbReference type="Proteomes" id="UP000033188">
    <property type="component" value="Chromosome 4"/>
</dbReference>
<organism evidence="2 3">
    <name type="scientific">Babesia bigemina</name>
    <dbReference type="NCBI Taxonomy" id="5866"/>
    <lineage>
        <taxon>Eukaryota</taxon>
        <taxon>Sar</taxon>
        <taxon>Alveolata</taxon>
        <taxon>Apicomplexa</taxon>
        <taxon>Aconoidasida</taxon>
        <taxon>Piroplasmida</taxon>
        <taxon>Babesiidae</taxon>
        <taxon>Babesia</taxon>
    </lineage>
</organism>
<sequence>MDTDYANDARPPPAQDAWIILASYVRQTWFQLTGRVPALVSSDNDIQVLFTLLPFALVFLLAARVKSPRHTF</sequence>
<dbReference type="KEGG" id="bbig:BBBOND_0403400"/>
<evidence type="ECO:0000313" key="2">
    <source>
        <dbReference type="EMBL" id="CDR97852.1"/>
    </source>
</evidence>
<dbReference type="GeneID" id="24566393"/>
<reference evidence="3" key="1">
    <citation type="journal article" date="2014" name="Nucleic Acids Res.">
        <title>The evolutionary dynamics of variant antigen genes in Babesia reveal a history of genomic innovation underlying host-parasite interaction.</title>
        <authorList>
            <person name="Jackson A.P."/>
            <person name="Otto T.D."/>
            <person name="Darby A."/>
            <person name="Ramaprasad A."/>
            <person name="Xia D."/>
            <person name="Echaide I.E."/>
            <person name="Farber M."/>
            <person name="Gahlot S."/>
            <person name="Gamble J."/>
            <person name="Gupta D."/>
            <person name="Gupta Y."/>
            <person name="Jackson L."/>
            <person name="Malandrin L."/>
            <person name="Malas T.B."/>
            <person name="Moussa E."/>
            <person name="Nair M."/>
            <person name="Reid A.J."/>
            <person name="Sanders M."/>
            <person name="Sharma J."/>
            <person name="Tracey A."/>
            <person name="Quail M.A."/>
            <person name="Weir W."/>
            <person name="Wastling J.M."/>
            <person name="Hall N."/>
            <person name="Willadsen P."/>
            <person name="Lingelbach K."/>
            <person name="Shiels B."/>
            <person name="Tait A."/>
            <person name="Berriman M."/>
            <person name="Allred D.R."/>
            <person name="Pain A."/>
        </authorList>
    </citation>
    <scope>NUCLEOTIDE SEQUENCE [LARGE SCALE GENOMIC DNA]</scope>
    <source>
        <strain evidence="3">Bond</strain>
    </source>
</reference>
<dbReference type="AlphaFoldDB" id="A0A061DCL4"/>
<dbReference type="VEuPathDB" id="PiroplasmaDB:BBBOND_0403400"/>
<dbReference type="EMBL" id="LK391710">
    <property type="protein sequence ID" value="CDR97852.1"/>
    <property type="molecule type" value="Genomic_DNA"/>
</dbReference>
<keyword evidence="1" id="KW-0812">Transmembrane</keyword>
<feature type="transmembrane region" description="Helical" evidence="1">
    <location>
        <begin position="46"/>
        <end position="63"/>
    </location>
</feature>
<dbReference type="RefSeq" id="XP_012770038.1">
    <property type="nucleotide sequence ID" value="XM_012914584.1"/>
</dbReference>
<name>A0A061DCL4_BABBI</name>
<keyword evidence="1" id="KW-0472">Membrane</keyword>
<keyword evidence="1" id="KW-1133">Transmembrane helix</keyword>
<protein>
    <submittedName>
        <fullName evidence="2">Uncharacterized protein</fullName>
    </submittedName>
</protein>
<accession>A0A061DCL4</accession>
<gene>
    <name evidence="2" type="ORF">BBBOND_0403400</name>
</gene>
<evidence type="ECO:0000256" key="1">
    <source>
        <dbReference type="SAM" id="Phobius"/>
    </source>
</evidence>